<comment type="subcellular location">
    <subcellularLocation>
        <location evidence="1">Cell outer membrane</location>
        <topology evidence="1">Multi-pass membrane protein</topology>
    </subcellularLocation>
</comment>
<dbReference type="GO" id="GO:0046930">
    <property type="term" value="C:pore complex"/>
    <property type="evidence" value="ECO:0007669"/>
    <property type="project" value="UniProtKB-KW"/>
</dbReference>
<evidence type="ECO:0000256" key="4">
    <source>
        <dbReference type="ARBA" id="ARBA00022452"/>
    </source>
</evidence>
<evidence type="ECO:0000256" key="3">
    <source>
        <dbReference type="ARBA" id="ARBA00022448"/>
    </source>
</evidence>
<dbReference type="InterPro" id="IPR006664">
    <property type="entry name" value="OMP_bac"/>
</dbReference>
<dbReference type="RefSeq" id="WP_158357727.1">
    <property type="nucleotide sequence ID" value="NZ_CP034876.1"/>
</dbReference>
<evidence type="ECO:0000256" key="2">
    <source>
        <dbReference type="ARBA" id="ARBA00005710"/>
    </source>
</evidence>
<feature type="domain" description="OmpA-like" evidence="14">
    <location>
        <begin position="226"/>
        <end position="354"/>
    </location>
</feature>
<evidence type="ECO:0000256" key="5">
    <source>
        <dbReference type="ARBA" id="ARBA00022692"/>
    </source>
</evidence>
<keyword evidence="8 12" id="KW-0472">Membrane</keyword>
<proteinExistence type="inferred from homology"/>
<evidence type="ECO:0000259" key="14">
    <source>
        <dbReference type="PROSITE" id="PS51123"/>
    </source>
</evidence>
<dbReference type="AlphaFoldDB" id="A0A4D6XWN8"/>
<evidence type="ECO:0000256" key="11">
    <source>
        <dbReference type="ARBA" id="ARBA00029539"/>
    </source>
</evidence>
<evidence type="ECO:0000256" key="7">
    <source>
        <dbReference type="ARBA" id="ARBA00023114"/>
    </source>
</evidence>
<keyword evidence="7" id="KW-0626">Porin</keyword>
<protein>
    <recommendedName>
        <fullName evidence="11">Outer membrane protein A</fullName>
    </recommendedName>
</protein>
<evidence type="ECO:0000313" key="15">
    <source>
        <dbReference type="EMBL" id="QCI21053.1"/>
    </source>
</evidence>
<evidence type="ECO:0000256" key="8">
    <source>
        <dbReference type="ARBA" id="ARBA00023136"/>
    </source>
</evidence>
<evidence type="ECO:0000256" key="9">
    <source>
        <dbReference type="ARBA" id="ARBA00023157"/>
    </source>
</evidence>
<dbReference type="PANTHER" id="PTHR30329:SF21">
    <property type="entry name" value="LIPOPROTEIN YIAD-RELATED"/>
    <property type="match status" value="1"/>
</dbReference>
<dbReference type="PROSITE" id="PS51123">
    <property type="entry name" value="OMPA_2"/>
    <property type="match status" value="1"/>
</dbReference>
<dbReference type="OrthoDB" id="1149075at2"/>
<keyword evidence="9" id="KW-1015">Disulfide bond</keyword>
<dbReference type="SUPFAM" id="SSF56925">
    <property type="entry name" value="OMPA-like"/>
    <property type="match status" value="1"/>
</dbReference>
<dbReference type="PANTHER" id="PTHR30329">
    <property type="entry name" value="STATOR ELEMENT OF FLAGELLAR MOTOR COMPLEX"/>
    <property type="match status" value="1"/>
</dbReference>
<keyword evidence="13" id="KW-0732">Signal</keyword>
<name>A0A4D6XWN8_9GAMM</name>
<dbReference type="CDD" id="cd07185">
    <property type="entry name" value="OmpA_C-like"/>
    <property type="match status" value="1"/>
</dbReference>
<feature type="signal peptide" evidence="13">
    <location>
        <begin position="1"/>
        <end position="21"/>
    </location>
</feature>
<accession>A0A4D6XWN8</accession>
<keyword evidence="5" id="KW-0812">Transmembrane</keyword>
<dbReference type="Gene3D" id="3.30.1330.60">
    <property type="entry name" value="OmpA-like domain"/>
    <property type="match status" value="1"/>
</dbReference>
<gene>
    <name evidence="15" type="ORF">D9V68_01690</name>
</gene>
<dbReference type="PRINTS" id="PR01021">
    <property type="entry name" value="OMPADOMAIN"/>
</dbReference>
<dbReference type="EMBL" id="CP034876">
    <property type="protein sequence ID" value="QCI21053.1"/>
    <property type="molecule type" value="Genomic_DNA"/>
</dbReference>
<keyword evidence="4" id="KW-1134">Transmembrane beta strand</keyword>
<evidence type="ECO:0000256" key="6">
    <source>
        <dbReference type="ARBA" id="ARBA00023065"/>
    </source>
</evidence>
<dbReference type="InterPro" id="IPR006690">
    <property type="entry name" value="OMPA-like_CS"/>
</dbReference>
<reference evidence="15 16" key="2">
    <citation type="submission" date="2019-05" db="EMBL/GenBank/DDBJ databases">
        <title>Genome evolution of the obligate endosymbiont Buchnera aphidicola.</title>
        <authorList>
            <person name="Moran N.A."/>
        </authorList>
    </citation>
    <scope>NUCLEOTIDE SEQUENCE [LARGE SCALE GENOMIC DNA]</scope>
    <source>
        <strain evidence="15 16">Hla</strain>
    </source>
</reference>
<dbReference type="GO" id="GO:0009279">
    <property type="term" value="C:cell outer membrane"/>
    <property type="evidence" value="ECO:0007669"/>
    <property type="project" value="UniProtKB-SubCell"/>
</dbReference>
<dbReference type="InterPro" id="IPR011250">
    <property type="entry name" value="OMP/PagP_B-barrel"/>
</dbReference>
<dbReference type="Gene3D" id="2.40.160.20">
    <property type="match status" value="1"/>
</dbReference>
<keyword evidence="10" id="KW-0998">Cell outer membrane</keyword>
<dbReference type="InterPro" id="IPR050330">
    <property type="entry name" value="Bact_OuterMem_StrucFunc"/>
</dbReference>
<dbReference type="Proteomes" id="UP000298738">
    <property type="component" value="Chromosome"/>
</dbReference>
<dbReference type="GO" id="GO:0006811">
    <property type="term" value="P:monoatomic ion transport"/>
    <property type="evidence" value="ECO:0007669"/>
    <property type="project" value="UniProtKB-KW"/>
</dbReference>
<reference evidence="15 16" key="1">
    <citation type="submission" date="2018-12" db="EMBL/GenBank/DDBJ databases">
        <authorList>
            <person name="Chong R.A."/>
        </authorList>
    </citation>
    <scope>NUCLEOTIDE SEQUENCE [LARGE SCALE GENOMIC DNA]</scope>
    <source>
        <strain evidence="15 16">Hla</strain>
    </source>
</reference>
<dbReference type="PROSITE" id="PS01068">
    <property type="entry name" value="OMPA_1"/>
    <property type="match status" value="1"/>
</dbReference>
<dbReference type="InterPro" id="IPR000498">
    <property type="entry name" value="OmpA-like_TM_dom"/>
</dbReference>
<evidence type="ECO:0000256" key="1">
    <source>
        <dbReference type="ARBA" id="ARBA00004571"/>
    </source>
</evidence>
<dbReference type="Pfam" id="PF01389">
    <property type="entry name" value="OmpA_membrane"/>
    <property type="match status" value="1"/>
</dbReference>
<evidence type="ECO:0000256" key="12">
    <source>
        <dbReference type="PROSITE-ProRule" id="PRU00473"/>
    </source>
</evidence>
<dbReference type="Pfam" id="PF00691">
    <property type="entry name" value="OmpA"/>
    <property type="match status" value="1"/>
</dbReference>
<keyword evidence="3" id="KW-0813">Transport</keyword>
<dbReference type="GO" id="GO:0015288">
    <property type="term" value="F:porin activity"/>
    <property type="evidence" value="ECO:0007669"/>
    <property type="project" value="UniProtKB-KW"/>
</dbReference>
<feature type="chain" id="PRO_5020265969" description="Outer membrane protein A" evidence="13">
    <location>
        <begin position="22"/>
        <end position="355"/>
    </location>
</feature>
<dbReference type="SUPFAM" id="SSF103088">
    <property type="entry name" value="OmpA-like"/>
    <property type="match status" value="1"/>
</dbReference>
<dbReference type="PRINTS" id="PR01022">
    <property type="entry name" value="OUTRMMBRANEA"/>
</dbReference>
<dbReference type="InterPro" id="IPR002368">
    <property type="entry name" value="OmpA"/>
</dbReference>
<keyword evidence="6" id="KW-0406">Ion transport</keyword>
<dbReference type="InterPro" id="IPR006665">
    <property type="entry name" value="OmpA-like"/>
</dbReference>
<evidence type="ECO:0000313" key="16">
    <source>
        <dbReference type="Proteomes" id="UP000298738"/>
    </source>
</evidence>
<dbReference type="InterPro" id="IPR036737">
    <property type="entry name" value="OmpA-like_sf"/>
</dbReference>
<sequence length="355" mass="40713">MKKRTLAIVFLLASLVTSVQAEEKNGWYLGTKIGWSQFDPLKYVVNNSKNDYFSKIDVLKDKFSAPIIGLFLGYEFNPYFGFEIENDTNGFAPHLMFQKDQKDQKYIQSNRLQLSTKLSYPITDNFHVYTKLGSMIPWDNLSSKQDLQNMFTKESKLLPSVSLGAEYIFNKKFITRLDYSWNNSVQNIMNSSIKPSIGDAVFSLGWKFGKPDINDVFSSYDDELLNTTKYSILNENINFPFNSTELKPIAYDKLDKLESDLKKMKLKNISIVLLGHADKIGNSEYNQKLSEDRAYSIKNYLTSRGFSRENITVQGMGNAYPLTNQVCKDIENKPLLISCLAPDRRVEIEVLSDIQ</sequence>
<comment type="similarity">
    <text evidence="2">Belongs to the outer membrane OOP (TC 1.B.6) superfamily. OmpA family.</text>
</comment>
<organism evidence="15 16">
    <name type="scientific">Buchnera aphidicola</name>
    <name type="common">Hyperomyzus lactucae</name>
    <dbReference type="NCBI Taxonomy" id="1241860"/>
    <lineage>
        <taxon>Bacteria</taxon>
        <taxon>Pseudomonadati</taxon>
        <taxon>Pseudomonadota</taxon>
        <taxon>Gammaproteobacteria</taxon>
        <taxon>Enterobacterales</taxon>
        <taxon>Erwiniaceae</taxon>
        <taxon>Buchnera</taxon>
    </lineage>
</organism>
<evidence type="ECO:0000256" key="10">
    <source>
        <dbReference type="ARBA" id="ARBA00023237"/>
    </source>
</evidence>
<evidence type="ECO:0000256" key="13">
    <source>
        <dbReference type="SAM" id="SignalP"/>
    </source>
</evidence>